<protein>
    <submittedName>
        <fullName evidence="2">Uncharacterized protein</fullName>
    </submittedName>
</protein>
<accession>A0ABR1ZZ23</accession>
<sequence length="71" mass="8131">MVWKRKGKLWLCCQLVGSPTDELPTTRVMDCCQHNCEKQKWKKRTKTSHALKTLLPNGNGSSELEFQVPSV</sequence>
<evidence type="ECO:0000256" key="1">
    <source>
        <dbReference type="SAM" id="MobiDB-lite"/>
    </source>
</evidence>
<reference evidence="2 3" key="1">
    <citation type="journal article" date="2024" name="G3 (Bethesda)">
        <title>Genome assembly of Hibiscus sabdariffa L. provides insights into metabolisms of medicinal natural products.</title>
        <authorList>
            <person name="Kim T."/>
        </authorList>
    </citation>
    <scope>NUCLEOTIDE SEQUENCE [LARGE SCALE GENOMIC DNA]</scope>
    <source>
        <strain evidence="2">TK-2024</strain>
        <tissue evidence="2">Old leaves</tissue>
    </source>
</reference>
<evidence type="ECO:0000313" key="2">
    <source>
        <dbReference type="EMBL" id="KAK8485954.1"/>
    </source>
</evidence>
<feature type="compositionally biased region" description="Polar residues" evidence="1">
    <location>
        <begin position="56"/>
        <end position="71"/>
    </location>
</feature>
<dbReference type="EMBL" id="JBBPBM010001229">
    <property type="protein sequence ID" value="KAK8485954.1"/>
    <property type="molecule type" value="Genomic_DNA"/>
</dbReference>
<gene>
    <name evidence="2" type="ORF">V6N12_017731</name>
</gene>
<organism evidence="2 3">
    <name type="scientific">Hibiscus sabdariffa</name>
    <name type="common">roselle</name>
    <dbReference type="NCBI Taxonomy" id="183260"/>
    <lineage>
        <taxon>Eukaryota</taxon>
        <taxon>Viridiplantae</taxon>
        <taxon>Streptophyta</taxon>
        <taxon>Embryophyta</taxon>
        <taxon>Tracheophyta</taxon>
        <taxon>Spermatophyta</taxon>
        <taxon>Magnoliopsida</taxon>
        <taxon>eudicotyledons</taxon>
        <taxon>Gunneridae</taxon>
        <taxon>Pentapetalae</taxon>
        <taxon>rosids</taxon>
        <taxon>malvids</taxon>
        <taxon>Malvales</taxon>
        <taxon>Malvaceae</taxon>
        <taxon>Malvoideae</taxon>
        <taxon>Hibiscus</taxon>
    </lineage>
</organism>
<comment type="caution">
    <text evidence="2">The sequence shown here is derived from an EMBL/GenBank/DDBJ whole genome shotgun (WGS) entry which is preliminary data.</text>
</comment>
<feature type="region of interest" description="Disordered" evidence="1">
    <location>
        <begin position="52"/>
        <end position="71"/>
    </location>
</feature>
<name>A0ABR1ZZ23_9ROSI</name>
<dbReference type="Proteomes" id="UP001472677">
    <property type="component" value="Unassembled WGS sequence"/>
</dbReference>
<evidence type="ECO:0000313" key="3">
    <source>
        <dbReference type="Proteomes" id="UP001472677"/>
    </source>
</evidence>
<proteinExistence type="predicted"/>
<keyword evidence="3" id="KW-1185">Reference proteome</keyword>